<gene>
    <name evidence="9" type="ORF">TRITD_6Bv1G000390</name>
</gene>
<keyword evidence="4 7" id="KW-0812">Transmembrane</keyword>
<proteinExistence type="inferred from homology"/>
<keyword evidence="3" id="KW-0808">Transferase</keyword>
<evidence type="ECO:0000256" key="5">
    <source>
        <dbReference type="ARBA" id="ARBA00022989"/>
    </source>
</evidence>
<dbReference type="Proteomes" id="UP000324705">
    <property type="component" value="Chromosome 6B"/>
</dbReference>
<dbReference type="OMA" id="DEQQKIM"/>
<dbReference type="Pfam" id="PF23270">
    <property type="entry name" value="HAD_RAM2_N"/>
    <property type="match status" value="1"/>
</dbReference>
<evidence type="ECO:0000259" key="8">
    <source>
        <dbReference type="Pfam" id="PF23270"/>
    </source>
</evidence>
<dbReference type="AlphaFoldDB" id="A0A9R0YCZ1"/>
<dbReference type="GO" id="GO:0016020">
    <property type="term" value="C:membrane"/>
    <property type="evidence" value="ECO:0007669"/>
    <property type="project" value="UniProtKB-SubCell"/>
</dbReference>
<name>A0A9R0YCZ1_TRITD</name>
<evidence type="ECO:0000256" key="1">
    <source>
        <dbReference type="ARBA" id="ARBA00004370"/>
    </source>
</evidence>
<dbReference type="PANTHER" id="PTHR15486:SF97">
    <property type="entry name" value="PHOSPHOLIPID_GLYCEROL ACYLTRANSFERASE DOMAIN-CONTAINING PROTEIN"/>
    <property type="match status" value="1"/>
</dbReference>
<comment type="subcellular location">
    <subcellularLocation>
        <location evidence="1">Membrane</location>
    </subcellularLocation>
</comment>
<evidence type="ECO:0000256" key="6">
    <source>
        <dbReference type="ARBA" id="ARBA00023136"/>
    </source>
</evidence>
<dbReference type="GO" id="GO:0090447">
    <property type="term" value="F:glycerol-3-phosphate 2-O-acyltransferase activity"/>
    <property type="evidence" value="ECO:0007669"/>
    <property type="project" value="TreeGrafter"/>
</dbReference>
<dbReference type="GO" id="GO:0016791">
    <property type="term" value="F:phosphatase activity"/>
    <property type="evidence" value="ECO:0007669"/>
    <property type="project" value="TreeGrafter"/>
</dbReference>
<feature type="transmembrane region" description="Helical" evidence="7">
    <location>
        <begin position="41"/>
        <end position="60"/>
    </location>
</feature>
<dbReference type="GO" id="GO:0010143">
    <property type="term" value="P:cutin biosynthetic process"/>
    <property type="evidence" value="ECO:0007669"/>
    <property type="project" value="TreeGrafter"/>
</dbReference>
<evidence type="ECO:0000256" key="7">
    <source>
        <dbReference type="SAM" id="Phobius"/>
    </source>
</evidence>
<protein>
    <recommendedName>
        <fullName evidence="8">Glycerol-3-phosphate acyltransferase RAM2/GPAT1-8 HAD-like domain-containing protein</fullName>
    </recommendedName>
</protein>
<keyword evidence="10" id="KW-1185">Reference proteome</keyword>
<sequence>MREKLAAGRSLVLDVDAGLLLPSSSFPFPYFMLVALEAGGYLRGLVLLLLYPIILCMGGNSDVAVRFMAMTAFCGLRRSQFLAGCAVLPKWLMEDVAAEGFETMRMSGAAGGRRVCVTRKLPRVVIEGFLREYLDAEAVVGKEMKVLWGFYTGLLEEGDEGMLDEQQKIMLDGDDAVGFSGSLEFLQHSLARSCKVVLRDINFS</sequence>
<evidence type="ECO:0000256" key="4">
    <source>
        <dbReference type="ARBA" id="ARBA00022692"/>
    </source>
</evidence>
<evidence type="ECO:0000256" key="3">
    <source>
        <dbReference type="ARBA" id="ARBA00022679"/>
    </source>
</evidence>
<evidence type="ECO:0000256" key="2">
    <source>
        <dbReference type="ARBA" id="ARBA00007937"/>
    </source>
</evidence>
<dbReference type="PANTHER" id="PTHR15486">
    <property type="entry name" value="ANCIENT UBIQUITOUS PROTEIN"/>
    <property type="match status" value="1"/>
</dbReference>
<organism evidence="9 10">
    <name type="scientific">Triticum turgidum subsp. durum</name>
    <name type="common">Durum wheat</name>
    <name type="synonym">Triticum durum</name>
    <dbReference type="NCBI Taxonomy" id="4567"/>
    <lineage>
        <taxon>Eukaryota</taxon>
        <taxon>Viridiplantae</taxon>
        <taxon>Streptophyta</taxon>
        <taxon>Embryophyta</taxon>
        <taxon>Tracheophyta</taxon>
        <taxon>Spermatophyta</taxon>
        <taxon>Magnoliopsida</taxon>
        <taxon>Liliopsida</taxon>
        <taxon>Poales</taxon>
        <taxon>Poaceae</taxon>
        <taxon>BOP clade</taxon>
        <taxon>Pooideae</taxon>
        <taxon>Triticodae</taxon>
        <taxon>Triticeae</taxon>
        <taxon>Triticinae</taxon>
        <taxon>Triticum</taxon>
    </lineage>
</organism>
<keyword evidence="5 7" id="KW-1133">Transmembrane helix</keyword>
<reference evidence="9 10" key="1">
    <citation type="submission" date="2017-09" db="EMBL/GenBank/DDBJ databases">
        <authorList>
            <consortium name="International Durum Wheat Genome Sequencing Consortium (IDWGSC)"/>
            <person name="Milanesi L."/>
        </authorList>
    </citation>
    <scope>NUCLEOTIDE SEQUENCE [LARGE SCALE GENOMIC DNA]</scope>
    <source>
        <strain evidence="10">cv. Svevo</strain>
    </source>
</reference>
<comment type="similarity">
    <text evidence="2">Belongs to the GPAT/DAPAT family.</text>
</comment>
<dbReference type="Gramene" id="TRITD6Bv1G000390.1">
    <property type="protein sequence ID" value="TRITD6Bv1G000390.1"/>
    <property type="gene ID" value="TRITD6Bv1G000390"/>
</dbReference>
<dbReference type="InterPro" id="IPR056462">
    <property type="entry name" value="HAD_RAM2/GPAT1-8"/>
</dbReference>
<feature type="domain" description="Glycerol-3-phosphate acyltransferase RAM2/GPAT1-8 HAD-like" evidence="8">
    <location>
        <begin position="11"/>
        <end position="197"/>
    </location>
</feature>
<keyword evidence="6 7" id="KW-0472">Membrane</keyword>
<accession>A0A9R0YCZ1</accession>
<evidence type="ECO:0000313" key="9">
    <source>
        <dbReference type="EMBL" id="VAI52350.1"/>
    </source>
</evidence>
<evidence type="ECO:0000313" key="10">
    <source>
        <dbReference type="Proteomes" id="UP000324705"/>
    </source>
</evidence>
<dbReference type="EMBL" id="LT934122">
    <property type="protein sequence ID" value="VAI52350.1"/>
    <property type="molecule type" value="Genomic_DNA"/>
</dbReference>